<evidence type="ECO:0000256" key="1">
    <source>
        <dbReference type="SAM" id="Phobius"/>
    </source>
</evidence>
<proteinExistence type="predicted"/>
<organism evidence="2 3">
    <name type="scientific">Didymella exigua CBS 183.55</name>
    <dbReference type="NCBI Taxonomy" id="1150837"/>
    <lineage>
        <taxon>Eukaryota</taxon>
        <taxon>Fungi</taxon>
        <taxon>Dikarya</taxon>
        <taxon>Ascomycota</taxon>
        <taxon>Pezizomycotina</taxon>
        <taxon>Dothideomycetes</taxon>
        <taxon>Pleosporomycetidae</taxon>
        <taxon>Pleosporales</taxon>
        <taxon>Pleosporineae</taxon>
        <taxon>Didymellaceae</taxon>
        <taxon>Didymella</taxon>
    </lineage>
</organism>
<keyword evidence="1" id="KW-1133">Transmembrane helix</keyword>
<keyword evidence="1" id="KW-0812">Transmembrane</keyword>
<dbReference type="EMBL" id="ML978964">
    <property type="protein sequence ID" value="KAF1930079.1"/>
    <property type="molecule type" value="Genomic_DNA"/>
</dbReference>
<protein>
    <submittedName>
        <fullName evidence="2">Uncharacterized protein</fullName>
    </submittedName>
</protein>
<feature type="transmembrane region" description="Helical" evidence="1">
    <location>
        <begin position="26"/>
        <end position="43"/>
    </location>
</feature>
<evidence type="ECO:0000313" key="2">
    <source>
        <dbReference type="EMBL" id="KAF1930079.1"/>
    </source>
</evidence>
<keyword evidence="3" id="KW-1185">Reference proteome</keyword>
<accession>A0A6A5RR19</accession>
<sequence length="91" mass="10283">MVASTNGGLEKAVSTLDLLLKYNTALISRIYFLFSCFACMSVIRDTNMILTVWPFCEYQIWSASDSVFFQVLTELLMVGLKGMHAVWTNIC</sequence>
<reference evidence="2" key="1">
    <citation type="journal article" date="2020" name="Stud. Mycol.">
        <title>101 Dothideomycetes genomes: a test case for predicting lifestyles and emergence of pathogens.</title>
        <authorList>
            <person name="Haridas S."/>
            <person name="Albert R."/>
            <person name="Binder M."/>
            <person name="Bloem J."/>
            <person name="Labutti K."/>
            <person name="Salamov A."/>
            <person name="Andreopoulos B."/>
            <person name="Baker S."/>
            <person name="Barry K."/>
            <person name="Bills G."/>
            <person name="Bluhm B."/>
            <person name="Cannon C."/>
            <person name="Castanera R."/>
            <person name="Culley D."/>
            <person name="Daum C."/>
            <person name="Ezra D."/>
            <person name="Gonzalez J."/>
            <person name="Henrissat B."/>
            <person name="Kuo A."/>
            <person name="Liang C."/>
            <person name="Lipzen A."/>
            <person name="Lutzoni F."/>
            <person name="Magnuson J."/>
            <person name="Mondo S."/>
            <person name="Nolan M."/>
            <person name="Ohm R."/>
            <person name="Pangilinan J."/>
            <person name="Park H.-J."/>
            <person name="Ramirez L."/>
            <person name="Alfaro M."/>
            <person name="Sun H."/>
            <person name="Tritt A."/>
            <person name="Yoshinaga Y."/>
            <person name="Zwiers L.-H."/>
            <person name="Turgeon B."/>
            <person name="Goodwin S."/>
            <person name="Spatafora J."/>
            <person name="Crous P."/>
            <person name="Grigoriev I."/>
        </authorList>
    </citation>
    <scope>NUCLEOTIDE SEQUENCE</scope>
    <source>
        <strain evidence="2">CBS 183.55</strain>
    </source>
</reference>
<dbReference type="AlphaFoldDB" id="A0A6A5RR19"/>
<gene>
    <name evidence="2" type="ORF">M421DRAFT_384138</name>
</gene>
<dbReference type="RefSeq" id="XP_033450327.1">
    <property type="nucleotide sequence ID" value="XM_033589895.1"/>
</dbReference>
<dbReference type="Proteomes" id="UP000800082">
    <property type="component" value="Unassembled WGS sequence"/>
</dbReference>
<dbReference type="GeneID" id="54347544"/>
<keyword evidence="1" id="KW-0472">Membrane</keyword>
<name>A0A6A5RR19_9PLEO</name>
<evidence type="ECO:0000313" key="3">
    <source>
        <dbReference type="Proteomes" id="UP000800082"/>
    </source>
</evidence>